<dbReference type="Proteomes" id="UP000507470">
    <property type="component" value="Unassembled WGS sequence"/>
</dbReference>
<accession>A0A6J8C8G8</accession>
<proteinExistence type="predicted"/>
<organism evidence="1 2">
    <name type="scientific">Mytilus coruscus</name>
    <name type="common">Sea mussel</name>
    <dbReference type="NCBI Taxonomy" id="42192"/>
    <lineage>
        <taxon>Eukaryota</taxon>
        <taxon>Metazoa</taxon>
        <taxon>Spiralia</taxon>
        <taxon>Lophotrochozoa</taxon>
        <taxon>Mollusca</taxon>
        <taxon>Bivalvia</taxon>
        <taxon>Autobranchia</taxon>
        <taxon>Pteriomorphia</taxon>
        <taxon>Mytilida</taxon>
        <taxon>Mytiloidea</taxon>
        <taxon>Mytilidae</taxon>
        <taxon>Mytilinae</taxon>
        <taxon>Mytilus</taxon>
    </lineage>
</organism>
<name>A0A6J8C8G8_MYTCO</name>
<keyword evidence="2" id="KW-1185">Reference proteome</keyword>
<protein>
    <submittedName>
        <fullName evidence="1">Uncharacterized protein</fullName>
    </submittedName>
</protein>
<gene>
    <name evidence="1" type="ORF">MCOR_26088</name>
</gene>
<dbReference type="AlphaFoldDB" id="A0A6J8C8G8"/>
<dbReference type="EMBL" id="CACVKT020004659">
    <property type="protein sequence ID" value="CAC5391047.1"/>
    <property type="molecule type" value="Genomic_DNA"/>
</dbReference>
<sequence length="249" mass="28972">MADIGKKENNSLLFNGNDVSDFNKELVMAYMERDKMKLEELFSRESKADYDIFICIGRSNQVYVMCAANMGIIDDPLMYTHFEHSEYPEEIPSLLFVSQFEVQGICTDVEVNRLKRYKICWRIKPFENVKKEIKKSFFIGHFKDISHMRFQCIALAAAPNKVTVLTEDSIKFVETFCTETLSYASNGEMVKSEVNFNLSSLMMSDVVLKLRSQKNDNYLQSETTLLQSVDFREDTQGRHERNTHEKLQN</sequence>
<evidence type="ECO:0000313" key="2">
    <source>
        <dbReference type="Proteomes" id="UP000507470"/>
    </source>
</evidence>
<evidence type="ECO:0000313" key="1">
    <source>
        <dbReference type="EMBL" id="CAC5391047.1"/>
    </source>
</evidence>
<reference evidence="1 2" key="1">
    <citation type="submission" date="2020-06" db="EMBL/GenBank/DDBJ databases">
        <authorList>
            <person name="Li R."/>
            <person name="Bekaert M."/>
        </authorList>
    </citation>
    <scope>NUCLEOTIDE SEQUENCE [LARGE SCALE GENOMIC DNA]</scope>
    <source>
        <strain evidence="2">wild</strain>
    </source>
</reference>